<dbReference type="Gene3D" id="3.10.20.370">
    <property type="match status" value="1"/>
</dbReference>
<dbReference type="InterPro" id="IPR012337">
    <property type="entry name" value="RNaseH-like_sf"/>
</dbReference>
<dbReference type="InterPro" id="IPR043128">
    <property type="entry name" value="Rev_trsase/Diguanyl_cyclase"/>
</dbReference>
<sequence>MSESAPLQPSHAKIFPYSGKAIYPLGKVSLAREGVYHFETLEIQIMDSRDIPGKPALISGRDSERLGLIKFHHKKPSPKNPTHSPPCTHPGAGIAGCAFPTGPAVPQRNSSCEFMRLLEGLQDVYCIADDILVVGQGGTREEANKQHDLNFFALMKRARERNLKFNPQKIQFKPPKITFMGHVISEKGVEPDPNKLKAINKMLAPVDKQLVMRFCGMANYLNTFCPHLSLTINPLLDLTKKDREFIWSETHQSAFLAAKQLITSAPCLAYFDHTRPITLQVDASQGGLGAALLQPDDSGNLQPVAYTSCKMCPNEEPWAQIEKECLALVSACDKWDLWICIRQVNVHTDHQPLQTIFKKPLHAAPHRLQKMMMRFQRYNIKVTYKKGTSLLIADTLSRAALTTTNDSKQTNFEVFRADIDNHKAHVAHFGPESIIRHCQDIIFWPGMRNDIRNACQSCGTCAQFQTQNSKEPMKSHPIPQYPWQFLSQDLCMFESHTYLITANPYFDFIEVDEVENTLASTIVPKTETHFARHGVPETLPNRQRTLFIGTEFEVLCGKYQIQHITSSPYWPKGNGKAEAAVKIVKQILKKSGPRHLQEALLTYRNTPQAGHIMSPARRSMGRRIRGLLPVSQVLLLPNYNTAASVHDTIAAKRAKAKQHYHTTANTNLPPFGIGDFVYAKPAPNHKSGPWLYGLVTAIPAPQSYIIETPPQG</sequence>
<dbReference type="GO" id="GO:0015074">
    <property type="term" value="P:DNA integration"/>
    <property type="evidence" value="ECO:0007669"/>
    <property type="project" value="InterPro"/>
</dbReference>
<keyword evidence="3" id="KW-1185">Reference proteome</keyword>
<dbReference type="STRING" id="50429.A0A2B4SIB0"/>
<dbReference type="Gene3D" id="1.10.340.70">
    <property type="match status" value="1"/>
</dbReference>
<dbReference type="OrthoDB" id="5990492at2759"/>
<dbReference type="SUPFAM" id="SSF53098">
    <property type="entry name" value="Ribonuclease H-like"/>
    <property type="match status" value="1"/>
</dbReference>
<dbReference type="InterPro" id="IPR041577">
    <property type="entry name" value="RT_RNaseH_2"/>
</dbReference>
<dbReference type="SUPFAM" id="SSF56672">
    <property type="entry name" value="DNA/RNA polymerases"/>
    <property type="match status" value="1"/>
</dbReference>
<dbReference type="InterPro" id="IPR043502">
    <property type="entry name" value="DNA/RNA_pol_sf"/>
</dbReference>
<dbReference type="Gene3D" id="3.30.420.10">
    <property type="entry name" value="Ribonuclease H-like superfamily/Ribonuclease H"/>
    <property type="match status" value="1"/>
</dbReference>
<dbReference type="GO" id="GO:0003676">
    <property type="term" value="F:nucleic acid binding"/>
    <property type="evidence" value="ECO:0007669"/>
    <property type="project" value="InterPro"/>
</dbReference>
<name>A0A2B4SIB0_STYPI</name>
<dbReference type="AlphaFoldDB" id="A0A2B4SIB0"/>
<gene>
    <name evidence="2" type="primary">Tf2-6</name>
    <name evidence="2" type="ORF">AWC38_SpisGene4802</name>
</gene>
<dbReference type="Proteomes" id="UP000225706">
    <property type="component" value="Unassembled WGS sequence"/>
</dbReference>
<dbReference type="EMBL" id="LSMT01000051">
    <property type="protein sequence ID" value="PFX30394.1"/>
    <property type="molecule type" value="Genomic_DNA"/>
</dbReference>
<dbReference type="Gene3D" id="3.30.70.270">
    <property type="match status" value="2"/>
</dbReference>
<dbReference type="InterPro" id="IPR036397">
    <property type="entry name" value="RNaseH_sf"/>
</dbReference>
<evidence type="ECO:0000259" key="1">
    <source>
        <dbReference type="PROSITE" id="PS50994"/>
    </source>
</evidence>
<dbReference type="Pfam" id="PF17921">
    <property type="entry name" value="Integrase_H2C2"/>
    <property type="match status" value="1"/>
</dbReference>
<dbReference type="FunFam" id="3.30.420.10:FF:000063">
    <property type="entry name" value="Retrovirus-related Pol polyprotein from transposon 297-like Protein"/>
    <property type="match status" value="1"/>
</dbReference>
<evidence type="ECO:0000313" key="3">
    <source>
        <dbReference type="Proteomes" id="UP000225706"/>
    </source>
</evidence>
<accession>A0A2B4SIB0</accession>
<dbReference type="CDD" id="cd09274">
    <property type="entry name" value="RNase_HI_RT_Ty3"/>
    <property type="match status" value="1"/>
</dbReference>
<protein>
    <submittedName>
        <fullName evidence="2">Transposon Tf2-6 polyprotein</fullName>
    </submittedName>
</protein>
<proteinExistence type="predicted"/>
<evidence type="ECO:0000313" key="2">
    <source>
        <dbReference type="EMBL" id="PFX30394.1"/>
    </source>
</evidence>
<organism evidence="2 3">
    <name type="scientific">Stylophora pistillata</name>
    <name type="common">Smooth cauliflower coral</name>
    <dbReference type="NCBI Taxonomy" id="50429"/>
    <lineage>
        <taxon>Eukaryota</taxon>
        <taxon>Metazoa</taxon>
        <taxon>Cnidaria</taxon>
        <taxon>Anthozoa</taxon>
        <taxon>Hexacorallia</taxon>
        <taxon>Scleractinia</taxon>
        <taxon>Astrocoeniina</taxon>
        <taxon>Pocilloporidae</taxon>
        <taxon>Stylophora</taxon>
    </lineage>
</organism>
<dbReference type="InterPro" id="IPR041588">
    <property type="entry name" value="Integrase_H2C2"/>
</dbReference>
<dbReference type="PANTHER" id="PTHR37984">
    <property type="entry name" value="PROTEIN CBG26694"/>
    <property type="match status" value="1"/>
</dbReference>
<dbReference type="InterPro" id="IPR050951">
    <property type="entry name" value="Retrovirus_Pol_polyprotein"/>
</dbReference>
<dbReference type="PANTHER" id="PTHR37984:SF8">
    <property type="entry name" value="CCHC-TYPE DOMAIN-CONTAINING PROTEIN"/>
    <property type="match status" value="1"/>
</dbReference>
<dbReference type="PROSITE" id="PS50994">
    <property type="entry name" value="INTEGRASE"/>
    <property type="match status" value="1"/>
</dbReference>
<dbReference type="InterPro" id="IPR001584">
    <property type="entry name" value="Integrase_cat-core"/>
</dbReference>
<reference evidence="3" key="1">
    <citation type="journal article" date="2017" name="bioRxiv">
        <title>Comparative analysis of the genomes of Stylophora pistillata and Acropora digitifera provides evidence for extensive differences between species of corals.</title>
        <authorList>
            <person name="Voolstra C.R."/>
            <person name="Li Y."/>
            <person name="Liew Y.J."/>
            <person name="Baumgarten S."/>
            <person name="Zoccola D."/>
            <person name="Flot J.-F."/>
            <person name="Tambutte S."/>
            <person name="Allemand D."/>
            <person name="Aranda M."/>
        </authorList>
    </citation>
    <scope>NUCLEOTIDE SEQUENCE [LARGE SCALE GENOMIC DNA]</scope>
</reference>
<comment type="caution">
    <text evidence="2">The sequence shown here is derived from an EMBL/GenBank/DDBJ whole genome shotgun (WGS) entry which is preliminary data.</text>
</comment>
<dbReference type="FunFam" id="3.30.70.270:FF:000063">
    <property type="entry name" value="Zinc knuckle domaincontaining protein"/>
    <property type="match status" value="1"/>
</dbReference>
<feature type="domain" description="Integrase catalytic" evidence="1">
    <location>
        <begin position="478"/>
        <end position="637"/>
    </location>
</feature>
<dbReference type="Pfam" id="PF17919">
    <property type="entry name" value="RT_RNaseH_2"/>
    <property type="match status" value="1"/>
</dbReference>